<dbReference type="RefSeq" id="WP_249321058.1">
    <property type="nucleotide sequence ID" value="NZ_CP060632.1"/>
</dbReference>
<dbReference type="InterPro" id="IPR039422">
    <property type="entry name" value="MarR/SlyA-like"/>
</dbReference>
<dbReference type="AlphaFoldDB" id="A0A7G9FKN4"/>
<dbReference type="Gene3D" id="1.10.10.10">
    <property type="entry name" value="Winged helix-like DNA-binding domain superfamily/Winged helix DNA-binding domain"/>
    <property type="match status" value="1"/>
</dbReference>
<name>A0A7G9FKN4_9FIRM</name>
<accession>A0A7G9FKN4</accession>
<dbReference type="EMBL" id="CP060632">
    <property type="protein sequence ID" value="QNL99115.1"/>
    <property type="molecule type" value="Genomic_DNA"/>
</dbReference>
<dbReference type="GO" id="GO:0003700">
    <property type="term" value="F:DNA-binding transcription factor activity"/>
    <property type="evidence" value="ECO:0007669"/>
    <property type="project" value="InterPro"/>
</dbReference>
<dbReference type="InterPro" id="IPR000835">
    <property type="entry name" value="HTH_MarR-typ"/>
</dbReference>
<feature type="domain" description="HTH marR-type" evidence="1">
    <location>
        <begin position="6"/>
        <end position="141"/>
    </location>
</feature>
<evidence type="ECO:0000313" key="2">
    <source>
        <dbReference type="EMBL" id="QNL99115.1"/>
    </source>
</evidence>
<proteinExistence type="predicted"/>
<evidence type="ECO:0000259" key="1">
    <source>
        <dbReference type="PROSITE" id="PS50995"/>
    </source>
</evidence>
<dbReference type="Proteomes" id="UP000515819">
    <property type="component" value="Chromosome"/>
</dbReference>
<dbReference type="Pfam" id="PF12802">
    <property type="entry name" value="MarR_2"/>
    <property type="match status" value="1"/>
</dbReference>
<dbReference type="KEGG" id="wcp:H9Q76_10280"/>
<keyword evidence="3" id="KW-1185">Reference proteome</keyword>
<organism evidence="2 3">
    <name type="scientific">Wujia chipingensis</name>
    <dbReference type="NCBI Taxonomy" id="2763670"/>
    <lineage>
        <taxon>Bacteria</taxon>
        <taxon>Bacillati</taxon>
        <taxon>Bacillota</taxon>
        <taxon>Clostridia</taxon>
        <taxon>Lachnospirales</taxon>
        <taxon>Lachnospiraceae</taxon>
        <taxon>Wujia</taxon>
    </lineage>
</organism>
<dbReference type="PRINTS" id="PR00598">
    <property type="entry name" value="HTHMARR"/>
</dbReference>
<protein>
    <submittedName>
        <fullName evidence="2">MarR family transcriptional regulator</fullName>
    </submittedName>
</protein>
<dbReference type="PROSITE" id="PS50995">
    <property type="entry name" value="HTH_MARR_2"/>
    <property type="match status" value="1"/>
</dbReference>
<dbReference type="SMART" id="SM00347">
    <property type="entry name" value="HTH_MARR"/>
    <property type="match status" value="1"/>
</dbReference>
<dbReference type="GO" id="GO:0006950">
    <property type="term" value="P:response to stress"/>
    <property type="evidence" value="ECO:0007669"/>
    <property type="project" value="TreeGrafter"/>
</dbReference>
<dbReference type="PANTHER" id="PTHR33164">
    <property type="entry name" value="TRANSCRIPTIONAL REGULATOR, MARR FAMILY"/>
    <property type="match status" value="1"/>
</dbReference>
<dbReference type="SUPFAM" id="SSF46785">
    <property type="entry name" value="Winged helix' DNA-binding domain"/>
    <property type="match status" value="1"/>
</dbReference>
<sequence>MDDWKHDHLGNQIIILSNQVKHYLHQAAEVEGISGSQSRILHYISEFSKKTEVYQKDVEEFFYLRRSTVTQTLQAMEKNGLIRRSSVARDARLKKLELTEAGQALEAKIHTRVMQMEQRLSDCLSEEEITQFLLITDKLGAELISLGAPEIKQACK</sequence>
<dbReference type="InterPro" id="IPR036388">
    <property type="entry name" value="WH-like_DNA-bd_sf"/>
</dbReference>
<gene>
    <name evidence="2" type="ORF">H9Q76_10280</name>
</gene>
<reference evidence="2 3" key="1">
    <citation type="submission" date="2020-08" db="EMBL/GenBank/DDBJ databases">
        <authorList>
            <person name="Liu C."/>
            <person name="Sun Q."/>
        </authorList>
    </citation>
    <scope>NUCLEOTIDE SEQUENCE [LARGE SCALE GENOMIC DNA]</scope>
    <source>
        <strain evidence="2 3">NSJ-4</strain>
    </source>
</reference>
<dbReference type="PANTHER" id="PTHR33164:SF43">
    <property type="entry name" value="HTH-TYPE TRANSCRIPTIONAL REPRESSOR YETL"/>
    <property type="match status" value="1"/>
</dbReference>
<evidence type="ECO:0000313" key="3">
    <source>
        <dbReference type="Proteomes" id="UP000515819"/>
    </source>
</evidence>
<dbReference type="InterPro" id="IPR036390">
    <property type="entry name" value="WH_DNA-bd_sf"/>
</dbReference>